<dbReference type="eggNOG" id="ENOG502ZYDW">
    <property type="taxonomic scope" value="Bacteria"/>
</dbReference>
<dbReference type="Proteomes" id="UP000003653">
    <property type="component" value="Unassembled WGS sequence"/>
</dbReference>
<sequence>MNLAAQLYKAASPKLASTPEDTFTEGSRLVEHPSGPAASGCAVSDHQGIEYLRAEVIDRLDAQPFEDWSPALLRALIAVFDLNGVTPAVPRVFRPHIVR</sequence>
<organism evidence="1 2">
    <name type="scientific">Mycobacterium parascrofulaceum ATCC BAA-614</name>
    <dbReference type="NCBI Taxonomy" id="525368"/>
    <lineage>
        <taxon>Bacteria</taxon>
        <taxon>Bacillati</taxon>
        <taxon>Actinomycetota</taxon>
        <taxon>Actinomycetes</taxon>
        <taxon>Mycobacteriales</taxon>
        <taxon>Mycobacteriaceae</taxon>
        <taxon>Mycobacterium</taxon>
        <taxon>Mycobacterium simiae complex</taxon>
    </lineage>
</organism>
<name>D5P3E4_9MYCO</name>
<dbReference type="AlphaFoldDB" id="D5P3E4"/>
<evidence type="ECO:0000313" key="2">
    <source>
        <dbReference type="Proteomes" id="UP000003653"/>
    </source>
</evidence>
<reference evidence="1 2" key="1">
    <citation type="submission" date="2010-04" db="EMBL/GenBank/DDBJ databases">
        <authorList>
            <person name="Muzny D."/>
            <person name="Qin X."/>
            <person name="Deng J."/>
            <person name="Jiang H."/>
            <person name="Liu Y."/>
            <person name="Qu J."/>
            <person name="Song X.-Z."/>
            <person name="Zhang L."/>
            <person name="Thornton R."/>
            <person name="Coyle M."/>
            <person name="Francisco L."/>
            <person name="Jackson L."/>
            <person name="Javaid M."/>
            <person name="Korchina V."/>
            <person name="Kovar C."/>
            <person name="Mata R."/>
            <person name="Mathew T."/>
            <person name="Ngo R."/>
            <person name="Nguyen L."/>
            <person name="Nguyen N."/>
            <person name="Okwuonu G."/>
            <person name="Ongeri F."/>
            <person name="Pham C."/>
            <person name="Simmons D."/>
            <person name="Wilczek-Boney K."/>
            <person name="Hale W."/>
            <person name="Jakkamsetti A."/>
            <person name="Pham P."/>
            <person name="Ruth R."/>
            <person name="San Lucas F."/>
            <person name="Warren J."/>
            <person name="Zhang J."/>
            <person name="Zhao Z."/>
            <person name="Zhou C."/>
            <person name="Zhu D."/>
            <person name="Lee S."/>
            <person name="Bess C."/>
            <person name="Blankenburg K."/>
            <person name="Forbes L."/>
            <person name="Fu Q."/>
            <person name="Gubbala S."/>
            <person name="Hirani K."/>
            <person name="Jayaseelan J.C."/>
            <person name="Lara F."/>
            <person name="Munidasa M."/>
            <person name="Palculict T."/>
            <person name="Patil S."/>
            <person name="Pu L.-L."/>
            <person name="Saada N."/>
            <person name="Tang L."/>
            <person name="Weissenberger G."/>
            <person name="Zhu Y."/>
            <person name="Hemphill L."/>
            <person name="Shang Y."/>
            <person name="Youmans B."/>
            <person name="Ayvaz T."/>
            <person name="Ross M."/>
            <person name="Santibanez J."/>
            <person name="Aqrawi P."/>
            <person name="Gross S."/>
            <person name="Joshi V."/>
            <person name="Fowler G."/>
            <person name="Nazareth L."/>
            <person name="Reid J."/>
            <person name="Worley K."/>
            <person name="Petrosino J."/>
            <person name="Highlander S."/>
            <person name="Gibbs R."/>
        </authorList>
    </citation>
    <scope>NUCLEOTIDE SEQUENCE [LARGE SCALE GENOMIC DNA]</scope>
    <source>
        <strain evidence="1 2">ATCC BAA-614</strain>
    </source>
</reference>
<accession>D5P3E4</accession>
<gene>
    <name evidence="1" type="ORF">HMPREF0591_0688</name>
</gene>
<comment type="caution">
    <text evidence="1">The sequence shown here is derived from an EMBL/GenBank/DDBJ whole genome shotgun (WGS) entry which is preliminary data.</text>
</comment>
<proteinExistence type="predicted"/>
<dbReference type="EMBL" id="ADNV01000072">
    <property type="protein sequence ID" value="EFG79429.1"/>
    <property type="molecule type" value="Genomic_DNA"/>
</dbReference>
<protein>
    <submittedName>
        <fullName evidence="1">Uncharacterized protein</fullName>
    </submittedName>
</protein>
<evidence type="ECO:0000313" key="1">
    <source>
        <dbReference type="EMBL" id="EFG79429.1"/>
    </source>
</evidence>
<keyword evidence="2" id="KW-1185">Reference proteome</keyword>
<dbReference type="HOGENOM" id="CLU_2317257_0_0_11"/>